<evidence type="ECO:0000256" key="2">
    <source>
        <dbReference type="SAM" id="MobiDB-lite"/>
    </source>
</evidence>
<dbReference type="EMBL" id="JACHEJ010000005">
    <property type="protein sequence ID" value="MBB6180555.1"/>
    <property type="molecule type" value="Genomic_DNA"/>
</dbReference>
<feature type="signal peptide" evidence="1">
    <location>
        <begin position="1"/>
        <end position="22"/>
    </location>
</feature>
<reference evidence="3 4" key="1">
    <citation type="submission" date="2020-08" db="EMBL/GenBank/DDBJ databases">
        <title>Genomic Encyclopedia of Type Strains, Phase IV (KMG-IV): sequencing the most valuable type-strain genomes for metagenomic binning, comparative biology and taxonomic classification.</title>
        <authorList>
            <person name="Goeker M."/>
        </authorList>
    </citation>
    <scope>NUCLEOTIDE SEQUENCE [LARGE SCALE GENOMIC DNA]</scope>
    <source>
        <strain evidence="3 4">DSM 102134</strain>
    </source>
</reference>
<dbReference type="InterPro" id="IPR018513">
    <property type="entry name" value="Cell_synthase_bac"/>
</dbReference>
<comment type="subunit">
    <text evidence="1">Tightly associated with the cellulose synthase catalytic subunit.</text>
</comment>
<keyword evidence="1" id="KW-0135">Cellulose biosynthesis</keyword>
<dbReference type="Gene3D" id="2.60.120.260">
    <property type="entry name" value="Galactose-binding domain-like"/>
    <property type="match status" value="2"/>
</dbReference>
<evidence type="ECO:0000313" key="4">
    <source>
        <dbReference type="Proteomes" id="UP000535501"/>
    </source>
</evidence>
<keyword evidence="1" id="KW-0973">c-di-GMP</keyword>
<feature type="compositionally biased region" description="Pro residues" evidence="2">
    <location>
        <begin position="43"/>
        <end position="54"/>
    </location>
</feature>
<evidence type="ECO:0000313" key="3">
    <source>
        <dbReference type="EMBL" id="MBB6180555.1"/>
    </source>
</evidence>
<keyword evidence="1" id="KW-1003">Cell membrane</keyword>
<feature type="chain" id="PRO_5031587646" description="Cyclic di-GMP-binding protein" evidence="1">
    <location>
        <begin position="23"/>
        <end position="816"/>
    </location>
</feature>
<feature type="region of interest" description="Disordered" evidence="2">
    <location>
        <begin position="29"/>
        <end position="101"/>
    </location>
</feature>
<comment type="function">
    <text evidence="1">Binds the cellulose synthase activator, bis-(3'-5') cyclic diguanylic acid (c-di-GMP).</text>
</comment>
<dbReference type="Pfam" id="PF03170">
    <property type="entry name" value="BcsB"/>
    <property type="match status" value="1"/>
</dbReference>
<dbReference type="AlphaFoldDB" id="A0A7W9YY98"/>
<dbReference type="GO" id="GO:0006011">
    <property type="term" value="P:UDP-alpha-D-glucose metabolic process"/>
    <property type="evidence" value="ECO:0007669"/>
    <property type="project" value="InterPro"/>
</dbReference>
<gene>
    <name evidence="3" type="ORF">HNQ75_002534</name>
</gene>
<keyword evidence="1" id="KW-0472">Membrane</keyword>
<name>A0A7W9YY98_9HYPH</name>
<dbReference type="UniPathway" id="UPA00694"/>
<dbReference type="GO" id="GO:0030244">
    <property type="term" value="P:cellulose biosynthetic process"/>
    <property type="evidence" value="ECO:0007669"/>
    <property type="project" value="UniProtKB-KW"/>
</dbReference>
<accession>A0A7W9YY98</accession>
<dbReference type="Proteomes" id="UP000535501">
    <property type="component" value="Unassembled WGS sequence"/>
</dbReference>
<keyword evidence="4" id="KW-1185">Reference proteome</keyword>
<dbReference type="RefSeq" id="WP_077548598.1">
    <property type="nucleotide sequence ID" value="NZ_JACHEJ010000005.1"/>
</dbReference>
<comment type="pathway">
    <text evidence="1">Glycan metabolism; bacterial cellulose biosynthesis.</text>
</comment>
<keyword evidence="1" id="KW-0997">Cell inner membrane</keyword>
<dbReference type="GO" id="GO:0005886">
    <property type="term" value="C:plasma membrane"/>
    <property type="evidence" value="ECO:0007669"/>
    <property type="project" value="UniProtKB-SubCell"/>
</dbReference>
<keyword evidence="1" id="KW-0812">Transmembrane</keyword>
<feature type="transmembrane region" description="Helical" evidence="1">
    <location>
        <begin position="787"/>
        <end position="812"/>
    </location>
</feature>
<organism evidence="3 4">
    <name type="scientific">Pseudorhizobium flavum</name>
    <dbReference type="NCBI Taxonomy" id="1335061"/>
    <lineage>
        <taxon>Bacteria</taxon>
        <taxon>Pseudomonadati</taxon>
        <taxon>Pseudomonadota</taxon>
        <taxon>Alphaproteobacteria</taxon>
        <taxon>Hyphomicrobiales</taxon>
        <taxon>Rhizobiaceae</taxon>
        <taxon>Rhizobium/Agrobacterium group</taxon>
        <taxon>Pseudorhizobium</taxon>
    </lineage>
</organism>
<proteinExistence type="inferred from homology"/>
<comment type="caution">
    <text evidence="3">The sequence shown here is derived from an EMBL/GenBank/DDBJ whole genome shotgun (WGS) entry which is preliminary data.</text>
</comment>
<sequence>MRRFRYPFVFIAFCGLSTTVLAQPVPFDMSPERPAGQGEVPQMPRPRPVAPREPVPQAEEEVPAAANPPAPAPVQQPAQVEAPRQPEPPQTTAAQSSAAGDSLRRYIVPSESLALTGEYSRSAWSVYLTAEQAGAAQSINLGYQNAIVVAPEASTLSLFINNRRVGEERISAPDATRSVRWPIPAGLLRPGSNDVELVASQRHRTDCDVRSTYDLWTQIDSGETYLQFGPQFAPANSAVEAVNALGPDPEGLTQFQMVVPSVGAIEELAPLLKLTQGLAVMNGMPNPRFSFREGLPDPIGAPGRLTVAIGTAAELADLLPSLPPGAEAGPVSAVTPSGDGKTSIIVFTGPTWSAVGSAIDSFLAPVVRSPTLRRESMSNERWVRPNAPFVFGGERLTFAQLGISTIEFSGRRLRTGFDIAVPSDFYAGAYGEATILLDAAYGGQVTAGSHIDVYVNGNIASTVPITEGGGGILRQAPIRITMRHLRAGINRIEVEAILLSDADSACVPGSNASTDARFALFDSSAFFMPSYARIGQTPNLSALSGTGFPYSRQTEAAAFFMDRIDADMLSAAANFFGKAAQVSGAPIALDPVSAANAVGGRNAIYIGSAGQLPANVLTQLNLAPSLAAGWSPAAGEGQTAGDTAASMEAWRGRLQGGFLSQKIASFREWLQAKLDLSEEALRFLPGSETVFSPDEDDDLLLAQGPGVNGSGIWTVLTAPSPQELRLATGELGRQDVWQQIEGRIFSYSRETNDVSIQEASKLSFLPPLDTSLKNYRLIAANWLSSNLLSYALAIVLVSCLLGVTTASLLRWLGRRR</sequence>
<evidence type="ECO:0000256" key="1">
    <source>
        <dbReference type="RuleBase" id="RU365021"/>
    </source>
</evidence>
<comment type="subcellular location">
    <subcellularLocation>
        <location evidence="1">Cell inner membrane</location>
    </subcellularLocation>
</comment>
<keyword evidence="1" id="KW-0732">Signal</keyword>
<comment type="similarity">
    <text evidence="1">Belongs to the AcsB/BcsB family.</text>
</comment>
<keyword evidence="1" id="KW-1133">Transmembrane helix</keyword>
<protein>
    <recommendedName>
        <fullName evidence="1">Cyclic di-GMP-binding protein</fullName>
    </recommendedName>
    <alternativeName>
        <fullName evidence="1">Cellulose synthase regulatory subunit</fullName>
    </alternativeName>
</protein>